<evidence type="ECO:0000259" key="2">
    <source>
        <dbReference type="Pfam" id="PF17163"/>
    </source>
</evidence>
<dbReference type="RefSeq" id="WP_272721026.1">
    <property type="nucleotide sequence ID" value="NZ_JAQPYS010000086.1"/>
</dbReference>
<dbReference type="Pfam" id="PF17165">
    <property type="entry name" value="DUF5121"/>
    <property type="match status" value="1"/>
</dbReference>
<comment type="caution">
    <text evidence="4">The sequence shown here is derived from an EMBL/GenBank/DDBJ whole genome shotgun (WGS) entry which is preliminary data.</text>
</comment>
<evidence type="ECO:0000259" key="1">
    <source>
        <dbReference type="Pfam" id="PF16408"/>
    </source>
</evidence>
<keyword evidence="5" id="KW-1185">Reference proteome</keyword>
<accession>A0ABT5HBK8</accession>
<dbReference type="Proteomes" id="UP001215398">
    <property type="component" value="Unassembled WGS sequence"/>
</dbReference>
<name>A0ABT5HBK8_9BACE</name>
<dbReference type="InterPro" id="IPR032184">
    <property type="entry name" value="DUF5016"/>
</dbReference>
<dbReference type="InterPro" id="IPR033429">
    <property type="entry name" value="DUF5125"/>
</dbReference>
<gene>
    <name evidence="4" type="ORF">PQG98_16705</name>
</gene>
<feature type="domain" description="DUF5125" evidence="2">
    <location>
        <begin position="124"/>
        <end position="307"/>
    </location>
</feature>
<dbReference type="Pfam" id="PF16408">
    <property type="entry name" value="DUF5016"/>
    <property type="match status" value="1"/>
</dbReference>
<sequence length="681" mass="75328">MNKSIYIILALVGILAMDSCSDDEFLSGNPDMELGAGKVSALYGDSLPFTIKASDVDVPLSTLKAKLFYGEELVSETVIRTKTSGSDYTGKVFVPYYPNVIDGRATLKFVLQNIHFTTTEMEREVVLSRPDFPYVTLVDEMGEEYLMKRQSLYNYSVTGRFPQDMKAYFKTPKVGENGNELTFGWDNENQLAEGKNVDPITFSGTEAEPYEVTFNVLTYAVSPLVNVLFDGEKMIAQDANTYLIQKSFTQGQSIVVVGIDLDGWWINPDYFRKESNGTLTFLPVDGKYRVVANMKQKYFSVTRMNGDKEATLSDDGHGAIWLMGWGVGSPSLDYQFGWNAGNNYSISEIAPKKYQFTGVAGPEHGSSIGQRFRYDYIGCKFFYQNNWGGELSKNNRLTVVESSKALIKVIDEGNDDGNIVLADGVTLEEGATYVLTVDLTAGNDKGTVSLEKISDGEVKPQPTLVQTLYFDFGSKTSGRGELTEGIDKNNHYWNNICNNNVGTGDAAKYADAGTVYSPLFNSDNVPTEYKLTLDVRFSTNGMDGAGGLMSPQEELLGDFAIKSVTEDYFYTENGENKDRSFTFSGLDKEKGYKFYIFGSRGTADTRIVNYIMSGSNDYTGELQTSGTNCGGDGINQNIKNICESDIIYPDGNGKIKFTLEKKVGNYAALNALKIEEYTNVK</sequence>
<evidence type="ECO:0000313" key="4">
    <source>
        <dbReference type="EMBL" id="MDC7137965.1"/>
    </source>
</evidence>
<protein>
    <submittedName>
        <fullName evidence="4">DUF5125 domain-containing protein</fullName>
    </submittedName>
</protein>
<dbReference type="EMBL" id="JAQPYS010000086">
    <property type="protein sequence ID" value="MDC7137965.1"/>
    <property type="molecule type" value="Genomic_DNA"/>
</dbReference>
<evidence type="ECO:0000259" key="3">
    <source>
        <dbReference type="Pfam" id="PF17165"/>
    </source>
</evidence>
<proteinExistence type="predicted"/>
<feature type="domain" description="DUF5016" evidence="1">
    <location>
        <begin position="1"/>
        <end position="120"/>
    </location>
</feature>
<dbReference type="Pfam" id="PF17163">
    <property type="entry name" value="DUF5125"/>
    <property type="match status" value="1"/>
</dbReference>
<feature type="domain" description="DUF5121" evidence="3">
    <location>
        <begin position="315"/>
        <end position="440"/>
    </location>
</feature>
<organism evidence="4 5">
    <name type="scientific">Bacteroides zhangwenhongii</name>
    <dbReference type="NCBI Taxonomy" id="2650157"/>
    <lineage>
        <taxon>Bacteria</taxon>
        <taxon>Pseudomonadati</taxon>
        <taxon>Bacteroidota</taxon>
        <taxon>Bacteroidia</taxon>
        <taxon>Bacteroidales</taxon>
        <taxon>Bacteroidaceae</taxon>
        <taxon>Bacteroides</taxon>
    </lineage>
</organism>
<reference evidence="4 5" key="1">
    <citation type="submission" date="2023-01" db="EMBL/GenBank/DDBJ databases">
        <title>Exploring GABA producing Bacteroides strains toward improving mental health.</title>
        <authorList>
            <person name="Yousuf B."/>
            <person name="Bouhlel N.E."/>
            <person name="Mottawea W."/>
            <person name="Hammami R."/>
        </authorList>
    </citation>
    <scope>NUCLEOTIDE SEQUENCE [LARGE SCALE GENOMIC DNA]</scope>
    <source>
        <strain evidence="4 5">UO.H1054</strain>
    </source>
</reference>
<dbReference type="InterPro" id="IPR033430">
    <property type="entry name" value="DUF5121"/>
</dbReference>
<evidence type="ECO:0000313" key="5">
    <source>
        <dbReference type="Proteomes" id="UP001215398"/>
    </source>
</evidence>